<dbReference type="Proteomes" id="UP000887579">
    <property type="component" value="Unplaced"/>
</dbReference>
<name>A0AC34FE35_9BILA</name>
<dbReference type="WBParaSite" id="ES5_v2.g15061.t1">
    <property type="protein sequence ID" value="ES5_v2.g15061.t1"/>
    <property type="gene ID" value="ES5_v2.g15061"/>
</dbReference>
<accession>A0AC34FE35</accession>
<protein>
    <submittedName>
        <fullName evidence="2">Uncharacterized protein</fullName>
    </submittedName>
</protein>
<organism evidence="1 2">
    <name type="scientific">Panagrolaimus sp. ES5</name>
    <dbReference type="NCBI Taxonomy" id="591445"/>
    <lineage>
        <taxon>Eukaryota</taxon>
        <taxon>Metazoa</taxon>
        <taxon>Ecdysozoa</taxon>
        <taxon>Nematoda</taxon>
        <taxon>Chromadorea</taxon>
        <taxon>Rhabditida</taxon>
        <taxon>Tylenchina</taxon>
        <taxon>Panagrolaimomorpha</taxon>
        <taxon>Panagrolaimoidea</taxon>
        <taxon>Panagrolaimidae</taxon>
        <taxon>Panagrolaimus</taxon>
    </lineage>
</organism>
<evidence type="ECO:0000313" key="2">
    <source>
        <dbReference type="WBParaSite" id="ES5_v2.g15061.t1"/>
    </source>
</evidence>
<proteinExistence type="predicted"/>
<reference evidence="2" key="1">
    <citation type="submission" date="2022-11" db="UniProtKB">
        <authorList>
            <consortium name="WormBaseParasite"/>
        </authorList>
    </citation>
    <scope>IDENTIFICATION</scope>
</reference>
<sequence>MDGLNVDSCLPKEPFKFGKHTFVKVIENPIIPIFRCCPNHVGDINYQNKSQNVNTKQESLPSQYNRSYTSTSYVKDVFQTSQGKSTPKPLPPPQKSLNDSFDEDYMEVNENIPPAGRNSGAAFGFPDVPNVKNSQSSEIQILDNYLSTSTKAATAPYQEPEVVYDSFEDD</sequence>
<evidence type="ECO:0000313" key="1">
    <source>
        <dbReference type="Proteomes" id="UP000887579"/>
    </source>
</evidence>